<evidence type="ECO:0000313" key="1">
    <source>
        <dbReference type="EMBL" id="STH72734.1"/>
    </source>
</evidence>
<evidence type="ECO:0000313" key="2">
    <source>
        <dbReference type="Proteomes" id="UP000254428"/>
    </source>
</evidence>
<dbReference type="AlphaFoldDB" id="A0A376P4A0"/>
<reference evidence="1 2" key="1">
    <citation type="submission" date="2018-06" db="EMBL/GenBank/DDBJ databases">
        <authorList>
            <consortium name="Pathogen Informatics"/>
            <person name="Doyle S."/>
        </authorList>
    </citation>
    <scope>NUCLEOTIDE SEQUENCE [LARGE SCALE GENOMIC DNA]</scope>
    <source>
        <strain evidence="1 2">NCTC11341</strain>
    </source>
</reference>
<dbReference type="EMBL" id="UGBT01000002">
    <property type="protein sequence ID" value="STH72734.1"/>
    <property type="molecule type" value="Genomic_DNA"/>
</dbReference>
<protein>
    <submittedName>
        <fullName evidence="1">Putative aconitase</fullName>
    </submittedName>
</protein>
<dbReference type="Proteomes" id="UP000254428">
    <property type="component" value="Unassembled WGS sequence"/>
</dbReference>
<dbReference type="InterPro" id="IPR015928">
    <property type="entry name" value="Aconitase/3IPM_dehydase_swvl"/>
</dbReference>
<accession>A0A376P4A0</accession>
<dbReference type="Gene3D" id="3.20.19.10">
    <property type="entry name" value="Aconitase, domain 4"/>
    <property type="match status" value="1"/>
</dbReference>
<gene>
    <name evidence="1" type="ORF">NCTC11341_04426</name>
</gene>
<sequence length="83" mass="8988">MGALTDNIVLKVCSKILDEVTTTDELIPSGETSSYRSNPIGLAEFTLSRRDPGYVGRSKATAELENQRLAGNVSELTEVFCAH</sequence>
<organism evidence="1 2">
    <name type="scientific">Escherichia coli</name>
    <dbReference type="NCBI Taxonomy" id="562"/>
    <lineage>
        <taxon>Bacteria</taxon>
        <taxon>Pseudomonadati</taxon>
        <taxon>Pseudomonadota</taxon>
        <taxon>Gammaproteobacteria</taxon>
        <taxon>Enterobacterales</taxon>
        <taxon>Enterobacteriaceae</taxon>
        <taxon>Escherichia</taxon>
    </lineage>
</organism>
<name>A0A376P4A0_ECOLX</name>
<dbReference type="SUPFAM" id="SSF52016">
    <property type="entry name" value="LeuD/IlvD-like"/>
    <property type="match status" value="1"/>
</dbReference>
<proteinExistence type="predicted"/>